<dbReference type="InterPro" id="IPR015797">
    <property type="entry name" value="NUDIX_hydrolase-like_dom_sf"/>
</dbReference>
<dbReference type="PANTHER" id="PTHR12992:SF11">
    <property type="entry name" value="MITOCHONDRIAL COENZYME A DIPHOSPHATASE NUDT8"/>
    <property type="match status" value="1"/>
</dbReference>
<keyword evidence="5" id="KW-0460">Magnesium</keyword>
<evidence type="ECO:0000256" key="3">
    <source>
        <dbReference type="ARBA" id="ARBA00022723"/>
    </source>
</evidence>
<dbReference type="GO" id="GO:0046872">
    <property type="term" value="F:metal ion binding"/>
    <property type="evidence" value="ECO:0007669"/>
    <property type="project" value="UniProtKB-KW"/>
</dbReference>
<reference evidence="8" key="2">
    <citation type="submission" date="2021-04" db="EMBL/GenBank/DDBJ databases">
        <authorList>
            <person name="Dong X."/>
        </authorList>
    </citation>
    <scope>NUCLEOTIDE SEQUENCE</scope>
    <source>
        <strain evidence="8">ZWT</strain>
    </source>
</reference>
<dbReference type="SUPFAM" id="SSF55811">
    <property type="entry name" value="Nudix"/>
    <property type="match status" value="1"/>
</dbReference>
<dbReference type="InterPro" id="IPR045121">
    <property type="entry name" value="CoAse"/>
</dbReference>
<comment type="cofactor">
    <cofactor evidence="2">
        <name>Mg(2+)</name>
        <dbReference type="ChEBI" id="CHEBI:18420"/>
    </cofactor>
</comment>
<evidence type="ECO:0000256" key="4">
    <source>
        <dbReference type="ARBA" id="ARBA00022801"/>
    </source>
</evidence>
<protein>
    <submittedName>
        <fullName evidence="8">CoA pyrophosphatase</fullName>
    </submittedName>
</protein>
<dbReference type="InterPro" id="IPR000086">
    <property type="entry name" value="NUDIX_hydrolase_dom"/>
</dbReference>
<dbReference type="PANTHER" id="PTHR12992">
    <property type="entry name" value="NUDIX HYDROLASE"/>
    <property type="match status" value="1"/>
</dbReference>
<comment type="cofactor">
    <cofactor evidence="1">
        <name>Mn(2+)</name>
        <dbReference type="ChEBI" id="CHEBI:29035"/>
    </cofactor>
</comment>
<evidence type="ECO:0000256" key="6">
    <source>
        <dbReference type="ARBA" id="ARBA00023211"/>
    </source>
</evidence>
<name>A0A9J6P4N8_9CLOT</name>
<keyword evidence="3" id="KW-0479">Metal-binding</keyword>
<dbReference type="Gene3D" id="3.90.79.10">
    <property type="entry name" value="Nucleoside Triphosphate Pyrophosphohydrolase"/>
    <property type="match status" value="1"/>
</dbReference>
<feature type="domain" description="Nudix hydrolase" evidence="7">
    <location>
        <begin position="19"/>
        <end position="151"/>
    </location>
</feature>
<dbReference type="Proteomes" id="UP001056429">
    <property type="component" value="Unassembled WGS sequence"/>
</dbReference>
<evidence type="ECO:0000313" key="8">
    <source>
        <dbReference type="EMBL" id="MCM1990592.1"/>
    </source>
</evidence>
<keyword evidence="4" id="KW-0378">Hydrolase</keyword>
<dbReference type="AlphaFoldDB" id="A0A9J6P4N8"/>
<evidence type="ECO:0000259" key="7">
    <source>
        <dbReference type="PROSITE" id="PS51462"/>
    </source>
</evidence>
<keyword evidence="9" id="KW-1185">Reference proteome</keyword>
<dbReference type="EMBL" id="JAGSOJ010000002">
    <property type="protein sequence ID" value="MCM1990592.1"/>
    <property type="molecule type" value="Genomic_DNA"/>
</dbReference>
<sequence length="199" mass="22962">MIERVIKKYRGRKGYPITKKREAAVLLLMEECEDGQVNVIFERRAFGMKSQPGDICLPGGRVEEELPIDAALRECDEEIGIDKEDIEVIGELDYLVSPYGLIIYPFLGVKKGGEFNVNPNEVEELIKIPLQYFLDNEPVLYEMEIGPINNKDFPYELINGGKDYKFKKGIMNEYFYKYNQDIVIWGFTAAIIKKFVDNL</sequence>
<gene>
    <name evidence="8" type="ORF">KDK92_12740</name>
</gene>
<reference evidence="8" key="1">
    <citation type="journal article" date="2021" name="mSystems">
        <title>Bacteria and Archaea Synergistically Convert Glycine Betaine to Biogenic Methane in the Formosa Cold Seep of the South China Sea.</title>
        <authorList>
            <person name="Li L."/>
            <person name="Zhang W."/>
            <person name="Zhang S."/>
            <person name="Song L."/>
            <person name="Sun Q."/>
            <person name="Zhang H."/>
            <person name="Xiang H."/>
            <person name="Dong X."/>
        </authorList>
    </citation>
    <scope>NUCLEOTIDE SEQUENCE</scope>
    <source>
        <strain evidence="8">ZWT</strain>
    </source>
</reference>
<evidence type="ECO:0000256" key="1">
    <source>
        <dbReference type="ARBA" id="ARBA00001936"/>
    </source>
</evidence>
<dbReference type="GO" id="GO:0010945">
    <property type="term" value="F:coenzyme A diphosphatase activity"/>
    <property type="evidence" value="ECO:0007669"/>
    <property type="project" value="InterPro"/>
</dbReference>
<keyword evidence="6" id="KW-0464">Manganese</keyword>
<dbReference type="CDD" id="cd03426">
    <property type="entry name" value="NUDIX_CoAse_Nudt7"/>
    <property type="match status" value="1"/>
</dbReference>
<dbReference type="Pfam" id="PF00293">
    <property type="entry name" value="NUDIX"/>
    <property type="match status" value="1"/>
</dbReference>
<accession>A0A9J6P4N8</accession>
<evidence type="ECO:0000313" key="9">
    <source>
        <dbReference type="Proteomes" id="UP001056429"/>
    </source>
</evidence>
<proteinExistence type="predicted"/>
<dbReference type="PROSITE" id="PS51462">
    <property type="entry name" value="NUDIX"/>
    <property type="match status" value="1"/>
</dbReference>
<evidence type="ECO:0000256" key="5">
    <source>
        <dbReference type="ARBA" id="ARBA00022842"/>
    </source>
</evidence>
<dbReference type="RefSeq" id="WP_250859654.1">
    <property type="nucleotide sequence ID" value="NZ_JAGSOJ010000002.1"/>
</dbReference>
<comment type="caution">
    <text evidence="8">The sequence shown here is derived from an EMBL/GenBank/DDBJ whole genome shotgun (WGS) entry which is preliminary data.</text>
</comment>
<evidence type="ECO:0000256" key="2">
    <source>
        <dbReference type="ARBA" id="ARBA00001946"/>
    </source>
</evidence>
<organism evidence="8 9">
    <name type="scientific">Oceanirhabdus seepicola</name>
    <dbReference type="NCBI Taxonomy" id="2828781"/>
    <lineage>
        <taxon>Bacteria</taxon>
        <taxon>Bacillati</taxon>
        <taxon>Bacillota</taxon>
        <taxon>Clostridia</taxon>
        <taxon>Eubacteriales</taxon>
        <taxon>Clostridiaceae</taxon>
        <taxon>Oceanirhabdus</taxon>
    </lineage>
</organism>